<dbReference type="InterPro" id="IPR020845">
    <property type="entry name" value="AMP-binding_CS"/>
</dbReference>
<proteinExistence type="predicted"/>
<organism evidence="4">
    <name type="scientific">hydrothermal vent metagenome</name>
    <dbReference type="NCBI Taxonomy" id="652676"/>
    <lineage>
        <taxon>unclassified sequences</taxon>
        <taxon>metagenomes</taxon>
        <taxon>ecological metagenomes</taxon>
    </lineage>
</organism>
<reference evidence="4" key="1">
    <citation type="submission" date="2018-06" db="EMBL/GenBank/DDBJ databases">
        <authorList>
            <person name="Zhirakovskaya E."/>
        </authorList>
    </citation>
    <scope>NUCLEOTIDE SEQUENCE</scope>
</reference>
<dbReference type="Pfam" id="PF13193">
    <property type="entry name" value="AMP-binding_C"/>
    <property type="match status" value="1"/>
</dbReference>
<dbReference type="InterPro" id="IPR042099">
    <property type="entry name" value="ANL_N_sf"/>
</dbReference>
<sequence length="550" mass="59939">MTGIPGLQKDRFVHDRLPARDQWPTILPLEENRQSEHLNCVSLLLDNKLDGTGADRAAVRDKERMWTYGELNYRVCKIANVLVQNYDIKPGNRVLLFAPNSAEVVAIWLAIEKIGAIAVTTLSLLRASELSQLIKISRPALALCDGANHSVLCQAVELSKTPCQTLFFQPGGGELYEQMRTVSETCSTLLTSPNDVSIIAFTSGTTGHPKATVHFHRDIIAICQTMGRYIIAPTQGDVFISTSPMAFTFGLGGSLIFPFYAGACTVLGERFTPEQFIAAIDYFQATVCFTVPTFYQRLAKLDQANVLARLRLAVSSGEALPAPVRDKLQHQLGVTLAEVIGSTEMLHAFAGCLCKAGKPGYIGPAIKGFEIAVLDEAGDRVPTGTIGRLAVKGPTGCRYLKDPRQLEYVQDGWNITGDACHMDKDGHIAFHTRHDDMIVSAGYNISGLEIENVLLEHPLVSECAVIGVPDDARGQIVEAHVVLASGGIPDGQASSLVTAQLQSHVKSVIAPYKYPRSIVFANSLPKTATGKIQRHLLRKKSMENTYEHQF</sequence>
<dbReference type="SUPFAM" id="SSF56801">
    <property type="entry name" value="Acetyl-CoA synthetase-like"/>
    <property type="match status" value="1"/>
</dbReference>
<feature type="domain" description="AMP-dependent synthetase/ligase" evidence="2">
    <location>
        <begin position="52"/>
        <end position="395"/>
    </location>
</feature>
<evidence type="ECO:0000256" key="1">
    <source>
        <dbReference type="ARBA" id="ARBA00022598"/>
    </source>
</evidence>
<dbReference type="GO" id="GO:0016878">
    <property type="term" value="F:acid-thiol ligase activity"/>
    <property type="evidence" value="ECO:0007669"/>
    <property type="project" value="TreeGrafter"/>
</dbReference>
<evidence type="ECO:0000259" key="2">
    <source>
        <dbReference type="Pfam" id="PF00501"/>
    </source>
</evidence>
<dbReference type="InterPro" id="IPR000873">
    <property type="entry name" value="AMP-dep_synth/lig_dom"/>
</dbReference>
<dbReference type="Gene3D" id="3.30.300.30">
    <property type="match status" value="1"/>
</dbReference>
<dbReference type="PROSITE" id="PS00455">
    <property type="entry name" value="AMP_BINDING"/>
    <property type="match status" value="1"/>
</dbReference>
<protein>
    <submittedName>
        <fullName evidence="4">Acyl-coenzyme A synthetases/AMP-(Fatty) acid ligases</fullName>
    </submittedName>
</protein>
<evidence type="ECO:0000313" key="4">
    <source>
        <dbReference type="EMBL" id="VAV94939.1"/>
    </source>
</evidence>
<keyword evidence="1 4" id="KW-0436">Ligase</keyword>
<dbReference type="PANTHER" id="PTHR43352:SF1">
    <property type="entry name" value="ANTHRANILATE--COA LIGASE"/>
    <property type="match status" value="1"/>
</dbReference>
<dbReference type="InterPro" id="IPR045851">
    <property type="entry name" value="AMP-bd_C_sf"/>
</dbReference>
<dbReference type="EMBL" id="UOEC01000123">
    <property type="protein sequence ID" value="VAV94939.1"/>
    <property type="molecule type" value="Genomic_DNA"/>
</dbReference>
<feature type="domain" description="AMP-binding enzyme C-terminal" evidence="3">
    <location>
        <begin position="449"/>
        <end position="531"/>
    </location>
</feature>
<dbReference type="GO" id="GO:0044550">
    <property type="term" value="P:secondary metabolite biosynthetic process"/>
    <property type="evidence" value="ECO:0007669"/>
    <property type="project" value="TreeGrafter"/>
</dbReference>
<name>A0A3B0RSR4_9ZZZZ</name>
<dbReference type="Pfam" id="PF00501">
    <property type="entry name" value="AMP-binding"/>
    <property type="match status" value="1"/>
</dbReference>
<dbReference type="AlphaFoldDB" id="A0A3B0RSR4"/>
<dbReference type="PANTHER" id="PTHR43352">
    <property type="entry name" value="ACETYL-COA SYNTHETASE"/>
    <property type="match status" value="1"/>
</dbReference>
<dbReference type="Gene3D" id="3.40.50.12780">
    <property type="entry name" value="N-terminal domain of ligase-like"/>
    <property type="match status" value="1"/>
</dbReference>
<accession>A0A3B0RSR4</accession>
<evidence type="ECO:0000259" key="3">
    <source>
        <dbReference type="Pfam" id="PF13193"/>
    </source>
</evidence>
<gene>
    <name evidence="4" type="ORF">MNBD_ALPHA08-1030</name>
</gene>
<dbReference type="InterPro" id="IPR025110">
    <property type="entry name" value="AMP-bd_C"/>
</dbReference>